<sequence length="77" mass="8175">MSPEAASARSPAPYERQQESAEADKRAPGYGSTLEVRRHYQLALMLAAKKKPMIAPTATPATALAPIAIPIMMPPAS</sequence>
<gene>
    <name evidence="2" type="ORF">GOB80_07335</name>
</gene>
<feature type="compositionally biased region" description="Basic and acidic residues" evidence="1">
    <location>
        <begin position="16"/>
        <end position="27"/>
    </location>
</feature>
<comment type="caution">
    <text evidence="2">The sequence shown here is derived from an EMBL/GenBank/DDBJ whole genome shotgun (WGS) entry which is preliminary data.</text>
</comment>
<dbReference type="Proteomes" id="UP000657200">
    <property type="component" value="Unassembled WGS sequence"/>
</dbReference>
<keyword evidence="3" id="KW-1185">Reference proteome</keyword>
<protein>
    <submittedName>
        <fullName evidence="2">Uncharacterized protein</fullName>
    </submittedName>
</protein>
<feature type="region of interest" description="Disordered" evidence="1">
    <location>
        <begin position="1"/>
        <end position="32"/>
    </location>
</feature>
<proteinExistence type="predicted"/>
<feature type="compositionally biased region" description="Low complexity" evidence="1">
    <location>
        <begin position="1"/>
        <end position="13"/>
    </location>
</feature>
<dbReference type="EMBL" id="WOTE01000003">
    <property type="protein sequence ID" value="NHO39500.1"/>
    <property type="molecule type" value="Genomic_DNA"/>
</dbReference>
<dbReference type="RefSeq" id="WP_157065300.1">
    <property type="nucleotide sequence ID" value="NZ_LN609302.1"/>
</dbReference>
<evidence type="ECO:0000313" key="3">
    <source>
        <dbReference type="Proteomes" id="UP000657200"/>
    </source>
</evidence>
<evidence type="ECO:0000256" key="1">
    <source>
        <dbReference type="SAM" id="MobiDB-lite"/>
    </source>
</evidence>
<accession>A0ABX0KPN6</accession>
<organism evidence="2 3">
    <name type="scientific">Acetobacter ghanensis</name>
    <dbReference type="NCBI Taxonomy" id="431306"/>
    <lineage>
        <taxon>Bacteria</taxon>
        <taxon>Pseudomonadati</taxon>
        <taxon>Pseudomonadota</taxon>
        <taxon>Alphaproteobacteria</taxon>
        <taxon>Acetobacterales</taxon>
        <taxon>Acetobacteraceae</taxon>
        <taxon>Acetobacter</taxon>
    </lineage>
</organism>
<evidence type="ECO:0000313" key="2">
    <source>
        <dbReference type="EMBL" id="NHO39500.1"/>
    </source>
</evidence>
<name>A0ABX0KPN6_9PROT</name>
<reference evidence="2 3" key="1">
    <citation type="journal article" date="2020" name="Int. J. Syst. Evol. Microbiol.">
        <title>Novel acetic acid bacteria from cider fermentations: Acetobacter conturbans sp. nov. and Acetobacter fallax sp. nov.</title>
        <authorList>
            <person name="Sombolestani A.S."/>
            <person name="Cleenwerck I."/>
            <person name="Cnockaert M."/>
            <person name="Borremans W."/>
            <person name="Wieme A.D."/>
            <person name="De Vuyst L."/>
            <person name="Vandamme P."/>
        </authorList>
    </citation>
    <scope>NUCLEOTIDE SEQUENCE [LARGE SCALE GENOMIC DNA]</scope>
    <source>
        <strain evidence="2 3">LMG 23848</strain>
    </source>
</reference>